<dbReference type="Pfam" id="PF02609">
    <property type="entry name" value="Exonuc_VII_S"/>
    <property type="match status" value="1"/>
</dbReference>
<keyword evidence="3 6" id="KW-0540">Nuclease</keyword>
<dbReference type="GO" id="GO:0008855">
    <property type="term" value="F:exodeoxyribonuclease VII activity"/>
    <property type="evidence" value="ECO:0007669"/>
    <property type="project" value="UniProtKB-UniRule"/>
</dbReference>
<dbReference type="RefSeq" id="WP_154427959.1">
    <property type="nucleotide sequence ID" value="NZ_VUNI01000001.1"/>
</dbReference>
<dbReference type="AlphaFoldDB" id="A0A6L5YMH6"/>
<comment type="function">
    <text evidence="6">Bidirectionally degrades single-stranded DNA into large acid-insoluble oligonucleotides, which are then degraded further into small acid-soluble oligonucleotides.</text>
</comment>
<organism evidence="7 8">
    <name type="scientific">Roseburia porci</name>
    <dbReference type="NCBI Taxonomy" id="2605790"/>
    <lineage>
        <taxon>Bacteria</taxon>
        <taxon>Bacillati</taxon>
        <taxon>Bacillota</taxon>
        <taxon>Clostridia</taxon>
        <taxon>Lachnospirales</taxon>
        <taxon>Lachnospiraceae</taxon>
        <taxon>Roseburia</taxon>
    </lineage>
</organism>
<dbReference type="Gene3D" id="1.10.287.1040">
    <property type="entry name" value="Exonuclease VII, small subunit"/>
    <property type="match status" value="1"/>
</dbReference>
<comment type="caution">
    <text evidence="7">The sequence shown here is derived from an EMBL/GenBank/DDBJ whole genome shotgun (WGS) entry which is preliminary data.</text>
</comment>
<keyword evidence="8" id="KW-1185">Reference proteome</keyword>
<reference evidence="7 8" key="1">
    <citation type="submission" date="2019-08" db="EMBL/GenBank/DDBJ databases">
        <title>In-depth cultivation of the pig gut microbiome towards novel bacterial diversity and tailored functional studies.</title>
        <authorList>
            <person name="Wylensek D."/>
            <person name="Hitch T.C.A."/>
            <person name="Clavel T."/>
        </authorList>
    </citation>
    <scope>NUCLEOTIDE SEQUENCE [LARGE SCALE GENOMIC DNA]</scope>
    <source>
        <strain evidence="7 8">MUC/MUC-530-WT-4D</strain>
    </source>
</reference>
<dbReference type="GO" id="GO:0005737">
    <property type="term" value="C:cytoplasm"/>
    <property type="evidence" value="ECO:0007669"/>
    <property type="project" value="UniProtKB-SubCell"/>
</dbReference>
<evidence type="ECO:0000256" key="5">
    <source>
        <dbReference type="ARBA" id="ARBA00022839"/>
    </source>
</evidence>
<keyword evidence="5 6" id="KW-0269">Exonuclease</keyword>
<keyword evidence="4 6" id="KW-0378">Hydrolase</keyword>
<name>A0A6L5YMH6_9FIRM</name>
<sequence length="70" mass="8129">MSEENKMTLEERFECLEDILEKMEESGVTLDQSFELYKSGVEQVKACNAMLDQMEKAMLVLNEDGELEEF</sequence>
<dbReference type="EMBL" id="VUNI01000001">
    <property type="protein sequence ID" value="MST73625.1"/>
    <property type="molecule type" value="Genomic_DNA"/>
</dbReference>
<accession>A0A6L5YMH6</accession>
<comment type="subcellular location">
    <subcellularLocation>
        <location evidence="6">Cytoplasm</location>
    </subcellularLocation>
</comment>
<gene>
    <name evidence="6 7" type="primary">xseB</name>
    <name evidence="7" type="ORF">FYJ75_01065</name>
</gene>
<dbReference type="EC" id="3.1.11.6" evidence="6"/>
<evidence type="ECO:0000256" key="6">
    <source>
        <dbReference type="HAMAP-Rule" id="MF_00337"/>
    </source>
</evidence>
<dbReference type="InterPro" id="IPR003761">
    <property type="entry name" value="Exonuc_VII_S"/>
</dbReference>
<comment type="subunit">
    <text evidence="6">Heterooligomer composed of large and small subunits.</text>
</comment>
<dbReference type="NCBIfam" id="TIGR01280">
    <property type="entry name" value="xseB"/>
    <property type="match status" value="1"/>
</dbReference>
<dbReference type="HAMAP" id="MF_00337">
    <property type="entry name" value="Exonuc_7_S"/>
    <property type="match status" value="1"/>
</dbReference>
<dbReference type="GO" id="GO:0009318">
    <property type="term" value="C:exodeoxyribonuclease VII complex"/>
    <property type="evidence" value="ECO:0007669"/>
    <property type="project" value="UniProtKB-UniRule"/>
</dbReference>
<evidence type="ECO:0000256" key="2">
    <source>
        <dbReference type="ARBA" id="ARBA00022490"/>
    </source>
</evidence>
<dbReference type="GO" id="GO:0006308">
    <property type="term" value="P:DNA catabolic process"/>
    <property type="evidence" value="ECO:0007669"/>
    <property type="project" value="UniProtKB-UniRule"/>
</dbReference>
<proteinExistence type="inferred from homology"/>
<comment type="catalytic activity">
    <reaction evidence="6">
        <text>Exonucleolytic cleavage in either 5'- to 3'- or 3'- to 5'-direction to yield nucleoside 5'-phosphates.</text>
        <dbReference type="EC" id="3.1.11.6"/>
    </reaction>
</comment>
<evidence type="ECO:0000256" key="3">
    <source>
        <dbReference type="ARBA" id="ARBA00022722"/>
    </source>
</evidence>
<evidence type="ECO:0000313" key="8">
    <source>
        <dbReference type="Proteomes" id="UP000474024"/>
    </source>
</evidence>
<dbReference type="InterPro" id="IPR037004">
    <property type="entry name" value="Exonuc_VII_ssu_sf"/>
</dbReference>
<comment type="similarity">
    <text evidence="1 6">Belongs to the XseB family.</text>
</comment>
<keyword evidence="2 6" id="KW-0963">Cytoplasm</keyword>
<evidence type="ECO:0000256" key="1">
    <source>
        <dbReference type="ARBA" id="ARBA00009998"/>
    </source>
</evidence>
<evidence type="ECO:0000313" key="7">
    <source>
        <dbReference type="EMBL" id="MST73625.1"/>
    </source>
</evidence>
<evidence type="ECO:0000256" key="4">
    <source>
        <dbReference type="ARBA" id="ARBA00022801"/>
    </source>
</evidence>
<dbReference type="Proteomes" id="UP000474024">
    <property type="component" value="Unassembled WGS sequence"/>
</dbReference>
<protein>
    <recommendedName>
        <fullName evidence="6">Exodeoxyribonuclease 7 small subunit</fullName>
        <ecNumber evidence="6">3.1.11.6</ecNumber>
    </recommendedName>
    <alternativeName>
        <fullName evidence="6">Exodeoxyribonuclease VII small subunit</fullName>
        <shortName evidence="6">Exonuclease VII small subunit</shortName>
    </alternativeName>
</protein>
<dbReference type="SUPFAM" id="SSF116842">
    <property type="entry name" value="XseB-like"/>
    <property type="match status" value="1"/>
</dbReference>